<dbReference type="InterPro" id="IPR004838">
    <property type="entry name" value="NHTrfase_class1_PyrdxlP-BS"/>
</dbReference>
<keyword evidence="5" id="KW-0663">Pyridoxal phosphate</keyword>
<comment type="caution">
    <text evidence="8">The sequence shown here is derived from an EMBL/GenBank/DDBJ whole genome shotgun (WGS) entry which is preliminary data.</text>
</comment>
<dbReference type="InterPro" id="IPR004839">
    <property type="entry name" value="Aminotransferase_I/II_large"/>
</dbReference>
<sequence>MELAERVKHIAPSSTLAITARASALRAEGLDVIGLGAGEPDFNTPDAIIQAAFEAAKTGHTKYTPAAGLTELKQAIAEKLRQDKSLVYDPKEMIITNGAKHALYLVFQALLNPGDEVVIPAPYWVSYPEQVRLADGVPVIVQGLEENAFKIGPRELEQAITDKTKAVILNSPSNPTGMIYSEDELKEIGDVCQRHQVFIISDEIYDKLVYDGAVAPSIAALSPELQAMTIIINGVSKTYAMTGWRIGYAAGPELLIKAMTNVASHSTSNPTTISQYAALAAYKGEQRSVDMMRAAFEDRLNAAYERLINIPGISCLKPQGAFYLFANARRAADMTGFGSVTEWTGALLDEVQVALVPGDGFGAPDYVRLSYATSQDQMREALNRMHRFMESHIK</sequence>
<organism evidence="8 9">
    <name type="scientific">Camelliibacillus cellulosilyticus</name>
    <dbReference type="NCBI Taxonomy" id="2174486"/>
    <lineage>
        <taxon>Bacteria</taxon>
        <taxon>Bacillati</taxon>
        <taxon>Bacillota</taxon>
        <taxon>Bacilli</taxon>
        <taxon>Bacillales</taxon>
        <taxon>Sporolactobacillaceae</taxon>
        <taxon>Camelliibacillus</taxon>
    </lineage>
</organism>
<dbReference type="Gene3D" id="3.90.1150.10">
    <property type="entry name" value="Aspartate Aminotransferase, domain 1"/>
    <property type="match status" value="1"/>
</dbReference>
<comment type="cofactor">
    <cofactor evidence="1 6">
        <name>pyridoxal 5'-phosphate</name>
        <dbReference type="ChEBI" id="CHEBI:597326"/>
    </cofactor>
</comment>
<dbReference type="SUPFAM" id="SSF53383">
    <property type="entry name" value="PLP-dependent transferases"/>
    <property type="match status" value="1"/>
</dbReference>
<dbReference type="InterPro" id="IPR050596">
    <property type="entry name" value="AspAT/PAT-like"/>
</dbReference>
<evidence type="ECO:0000256" key="2">
    <source>
        <dbReference type="ARBA" id="ARBA00007441"/>
    </source>
</evidence>
<evidence type="ECO:0000256" key="5">
    <source>
        <dbReference type="ARBA" id="ARBA00022898"/>
    </source>
</evidence>
<dbReference type="InterPro" id="IPR015421">
    <property type="entry name" value="PyrdxlP-dep_Trfase_major"/>
</dbReference>
<dbReference type="Proteomes" id="UP001596022">
    <property type="component" value="Unassembled WGS sequence"/>
</dbReference>
<dbReference type="EC" id="2.6.1.-" evidence="6"/>
<dbReference type="InterPro" id="IPR015424">
    <property type="entry name" value="PyrdxlP-dep_Trfase"/>
</dbReference>
<dbReference type="EMBL" id="JBHSFW010000001">
    <property type="protein sequence ID" value="MFC4617774.1"/>
    <property type="molecule type" value="Genomic_DNA"/>
</dbReference>
<evidence type="ECO:0000256" key="1">
    <source>
        <dbReference type="ARBA" id="ARBA00001933"/>
    </source>
</evidence>
<dbReference type="Pfam" id="PF00155">
    <property type="entry name" value="Aminotran_1_2"/>
    <property type="match status" value="1"/>
</dbReference>
<evidence type="ECO:0000259" key="7">
    <source>
        <dbReference type="Pfam" id="PF00155"/>
    </source>
</evidence>
<protein>
    <recommendedName>
        <fullName evidence="6">Aminotransferase</fullName>
        <ecNumber evidence="6">2.6.1.-</ecNumber>
    </recommendedName>
</protein>
<keyword evidence="9" id="KW-1185">Reference proteome</keyword>
<dbReference type="PANTHER" id="PTHR46383">
    <property type="entry name" value="ASPARTATE AMINOTRANSFERASE"/>
    <property type="match status" value="1"/>
</dbReference>
<keyword evidence="3 6" id="KW-0032">Aminotransferase</keyword>
<gene>
    <name evidence="8" type="ORF">ACFO4N_03420</name>
</gene>
<dbReference type="CDD" id="cd00609">
    <property type="entry name" value="AAT_like"/>
    <property type="match status" value="1"/>
</dbReference>
<evidence type="ECO:0000256" key="4">
    <source>
        <dbReference type="ARBA" id="ARBA00022679"/>
    </source>
</evidence>
<dbReference type="Gene3D" id="3.40.640.10">
    <property type="entry name" value="Type I PLP-dependent aspartate aminotransferase-like (Major domain)"/>
    <property type="match status" value="1"/>
</dbReference>
<evidence type="ECO:0000313" key="8">
    <source>
        <dbReference type="EMBL" id="MFC4617774.1"/>
    </source>
</evidence>
<evidence type="ECO:0000256" key="3">
    <source>
        <dbReference type="ARBA" id="ARBA00022576"/>
    </source>
</evidence>
<dbReference type="PANTHER" id="PTHR46383:SF1">
    <property type="entry name" value="ASPARTATE AMINOTRANSFERASE"/>
    <property type="match status" value="1"/>
</dbReference>
<feature type="domain" description="Aminotransferase class I/classII large" evidence="7">
    <location>
        <begin position="31"/>
        <end position="384"/>
    </location>
</feature>
<comment type="similarity">
    <text evidence="2 6">Belongs to the class-I pyridoxal-phosphate-dependent aminotransferase family.</text>
</comment>
<reference evidence="9" key="1">
    <citation type="journal article" date="2019" name="Int. J. Syst. Evol. Microbiol.">
        <title>The Global Catalogue of Microorganisms (GCM) 10K type strain sequencing project: providing services to taxonomists for standard genome sequencing and annotation.</title>
        <authorList>
            <consortium name="The Broad Institute Genomics Platform"/>
            <consortium name="The Broad Institute Genome Sequencing Center for Infectious Disease"/>
            <person name="Wu L."/>
            <person name="Ma J."/>
        </authorList>
    </citation>
    <scope>NUCLEOTIDE SEQUENCE [LARGE SCALE GENOMIC DNA]</scope>
    <source>
        <strain evidence="9">CGMCC 1.16306</strain>
    </source>
</reference>
<dbReference type="RefSeq" id="WP_376844800.1">
    <property type="nucleotide sequence ID" value="NZ_JBHSFW010000001.1"/>
</dbReference>
<evidence type="ECO:0000313" key="9">
    <source>
        <dbReference type="Proteomes" id="UP001596022"/>
    </source>
</evidence>
<evidence type="ECO:0000256" key="6">
    <source>
        <dbReference type="RuleBase" id="RU000481"/>
    </source>
</evidence>
<accession>A0ABV9GHK2</accession>
<dbReference type="GO" id="GO:0008483">
    <property type="term" value="F:transaminase activity"/>
    <property type="evidence" value="ECO:0007669"/>
    <property type="project" value="UniProtKB-KW"/>
</dbReference>
<dbReference type="PROSITE" id="PS00105">
    <property type="entry name" value="AA_TRANSFER_CLASS_1"/>
    <property type="match status" value="1"/>
</dbReference>
<dbReference type="InterPro" id="IPR015422">
    <property type="entry name" value="PyrdxlP-dep_Trfase_small"/>
</dbReference>
<keyword evidence="4 6" id="KW-0808">Transferase</keyword>
<proteinExistence type="inferred from homology"/>
<name>A0ABV9GHK2_9BACL</name>